<dbReference type="EMBL" id="JAIWYP010000010">
    <property type="protein sequence ID" value="KAH3751332.1"/>
    <property type="molecule type" value="Genomic_DNA"/>
</dbReference>
<accession>A0A9D4I941</accession>
<dbReference type="Proteomes" id="UP000828390">
    <property type="component" value="Unassembled WGS sequence"/>
</dbReference>
<organism evidence="1 2">
    <name type="scientific">Dreissena polymorpha</name>
    <name type="common">Zebra mussel</name>
    <name type="synonym">Mytilus polymorpha</name>
    <dbReference type="NCBI Taxonomy" id="45954"/>
    <lineage>
        <taxon>Eukaryota</taxon>
        <taxon>Metazoa</taxon>
        <taxon>Spiralia</taxon>
        <taxon>Lophotrochozoa</taxon>
        <taxon>Mollusca</taxon>
        <taxon>Bivalvia</taxon>
        <taxon>Autobranchia</taxon>
        <taxon>Heteroconchia</taxon>
        <taxon>Euheterodonta</taxon>
        <taxon>Imparidentia</taxon>
        <taxon>Neoheterodontei</taxon>
        <taxon>Myida</taxon>
        <taxon>Dreissenoidea</taxon>
        <taxon>Dreissenidae</taxon>
        <taxon>Dreissena</taxon>
    </lineage>
</organism>
<evidence type="ECO:0000313" key="1">
    <source>
        <dbReference type="EMBL" id="KAH3751332.1"/>
    </source>
</evidence>
<reference evidence="1" key="1">
    <citation type="journal article" date="2019" name="bioRxiv">
        <title>The Genome of the Zebra Mussel, Dreissena polymorpha: A Resource for Invasive Species Research.</title>
        <authorList>
            <person name="McCartney M.A."/>
            <person name="Auch B."/>
            <person name="Kono T."/>
            <person name="Mallez S."/>
            <person name="Zhang Y."/>
            <person name="Obille A."/>
            <person name="Becker A."/>
            <person name="Abrahante J.E."/>
            <person name="Garbe J."/>
            <person name="Badalamenti J.P."/>
            <person name="Herman A."/>
            <person name="Mangelson H."/>
            <person name="Liachko I."/>
            <person name="Sullivan S."/>
            <person name="Sone E.D."/>
            <person name="Koren S."/>
            <person name="Silverstein K.A.T."/>
            <person name="Beckman K.B."/>
            <person name="Gohl D.M."/>
        </authorList>
    </citation>
    <scope>NUCLEOTIDE SEQUENCE</scope>
    <source>
        <strain evidence="1">Duluth1</strain>
        <tissue evidence="1">Whole animal</tissue>
    </source>
</reference>
<keyword evidence="2" id="KW-1185">Reference proteome</keyword>
<comment type="caution">
    <text evidence="1">The sequence shown here is derived from an EMBL/GenBank/DDBJ whole genome shotgun (WGS) entry which is preliminary data.</text>
</comment>
<name>A0A9D4I941_DREPO</name>
<gene>
    <name evidence="1" type="ORF">DPMN_185885</name>
</gene>
<protein>
    <submittedName>
        <fullName evidence="1">Uncharacterized protein</fullName>
    </submittedName>
</protein>
<sequence>MSSFCWVSNASRSLHTSTCSYVAALCFSPSSTVPSPLTAKTPYLCPILSLKSSRTYCSTSTQTRCQLVMGM</sequence>
<proteinExistence type="predicted"/>
<dbReference type="AlphaFoldDB" id="A0A9D4I941"/>
<evidence type="ECO:0000313" key="2">
    <source>
        <dbReference type="Proteomes" id="UP000828390"/>
    </source>
</evidence>
<reference evidence="1" key="2">
    <citation type="submission" date="2020-11" db="EMBL/GenBank/DDBJ databases">
        <authorList>
            <person name="McCartney M.A."/>
            <person name="Auch B."/>
            <person name="Kono T."/>
            <person name="Mallez S."/>
            <person name="Becker A."/>
            <person name="Gohl D.M."/>
            <person name="Silverstein K.A.T."/>
            <person name="Koren S."/>
            <person name="Bechman K.B."/>
            <person name="Herman A."/>
            <person name="Abrahante J.E."/>
            <person name="Garbe J."/>
        </authorList>
    </citation>
    <scope>NUCLEOTIDE SEQUENCE</scope>
    <source>
        <strain evidence="1">Duluth1</strain>
        <tissue evidence="1">Whole animal</tissue>
    </source>
</reference>